<accession>A0ABT0IWF4</accession>
<evidence type="ECO:0000313" key="2">
    <source>
        <dbReference type="Proteomes" id="UP001202827"/>
    </source>
</evidence>
<dbReference type="Proteomes" id="UP001202827">
    <property type="component" value="Unassembled WGS sequence"/>
</dbReference>
<comment type="caution">
    <text evidence="1">The sequence shown here is derived from an EMBL/GenBank/DDBJ whole genome shotgun (WGS) entry which is preliminary data.</text>
</comment>
<dbReference type="RefSeq" id="WP_118850235.1">
    <property type="nucleotide sequence ID" value="NZ_JALPRY010000024.1"/>
</dbReference>
<evidence type="ECO:0000313" key="1">
    <source>
        <dbReference type="EMBL" id="MCK8782219.1"/>
    </source>
</evidence>
<dbReference type="EMBL" id="JALPRY010000024">
    <property type="protein sequence ID" value="MCK8782219.1"/>
    <property type="molecule type" value="Genomic_DNA"/>
</dbReference>
<protein>
    <submittedName>
        <fullName evidence="1">Uncharacterized protein</fullName>
    </submittedName>
</protein>
<reference evidence="1 2" key="1">
    <citation type="submission" date="2022-04" db="EMBL/GenBank/DDBJ databases">
        <title>Rhizobium coralii sp. nov., isolated from coral Turbinaria peltata.</title>
        <authorList>
            <person name="Sun H."/>
        </authorList>
    </citation>
    <scope>NUCLEOTIDE SEQUENCE [LARGE SCALE GENOMIC DNA]</scope>
    <source>
        <strain evidence="1 2">NTR19</strain>
    </source>
</reference>
<proteinExistence type="predicted"/>
<gene>
    <name evidence="1" type="ORF">M0654_19755</name>
</gene>
<sequence>MIQQGEAPAQAPLAPDDLELLEKFLVAWCEENGVDRRDEAAADVASALIDWYRLDPKFGKRLKPTPDEDLPKSPEIQILLQKMA</sequence>
<name>A0ABT0IWF4_9HYPH</name>
<organism evidence="1 2">
    <name type="scientific">Neorhizobium turbinariae</name>
    <dbReference type="NCBI Taxonomy" id="2937795"/>
    <lineage>
        <taxon>Bacteria</taxon>
        <taxon>Pseudomonadati</taxon>
        <taxon>Pseudomonadota</taxon>
        <taxon>Alphaproteobacteria</taxon>
        <taxon>Hyphomicrobiales</taxon>
        <taxon>Rhizobiaceae</taxon>
        <taxon>Rhizobium/Agrobacterium group</taxon>
        <taxon>Neorhizobium</taxon>
    </lineage>
</organism>
<keyword evidence="2" id="KW-1185">Reference proteome</keyword>